<sequence length="128" mass="13293">MKGFPLTHPSAGGEDGNGGEADLPLLRGIVVGPPPGGFVTRTFEEESAKNSRQSCPSGPTKTYNPGGTNPGGEFLCVRVQVTRSRTATQTTNTNRMKQEGLGGEAISGSTRKPPQADWTGPVQLTGPV</sequence>
<proteinExistence type="predicted"/>
<accession>A0A9P0H116</accession>
<feature type="region of interest" description="Disordered" evidence="1">
    <location>
        <begin position="44"/>
        <end position="71"/>
    </location>
</feature>
<evidence type="ECO:0000313" key="3">
    <source>
        <dbReference type="Proteomes" id="UP001154114"/>
    </source>
</evidence>
<evidence type="ECO:0000256" key="1">
    <source>
        <dbReference type="SAM" id="MobiDB-lite"/>
    </source>
</evidence>
<keyword evidence="3" id="KW-1185">Reference proteome</keyword>
<dbReference type="Proteomes" id="UP001154114">
    <property type="component" value="Unassembled WGS sequence"/>
</dbReference>
<reference evidence="2" key="1">
    <citation type="submission" date="2021-12" db="EMBL/GenBank/DDBJ databases">
        <authorList>
            <person name="King R."/>
        </authorList>
    </citation>
    <scope>NUCLEOTIDE SEQUENCE</scope>
</reference>
<protein>
    <submittedName>
        <fullName evidence="2">Uncharacterized protein</fullName>
    </submittedName>
</protein>
<dbReference type="AlphaFoldDB" id="A0A9P0H116"/>
<dbReference type="EMBL" id="CAJCES030000033">
    <property type="protein sequence ID" value="CAH1286875.1"/>
    <property type="molecule type" value="Genomic_DNA"/>
</dbReference>
<name>A0A9P0H116_CHRIL</name>
<feature type="compositionally biased region" description="Polar residues" evidence="1">
    <location>
        <begin position="50"/>
        <end position="67"/>
    </location>
</feature>
<feature type="region of interest" description="Disordered" evidence="1">
    <location>
        <begin position="88"/>
        <end position="128"/>
    </location>
</feature>
<feature type="region of interest" description="Disordered" evidence="1">
    <location>
        <begin position="1"/>
        <end position="25"/>
    </location>
</feature>
<gene>
    <name evidence="2" type="ORF">CINC_LOCUS74</name>
</gene>
<organism evidence="2 3">
    <name type="scientific">Chrysodeixis includens</name>
    <name type="common">Soybean looper</name>
    <name type="synonym">Pseudoplusia includens</name>
    <dbReference type="NCBI Taxonomy" id="689277"/>
    <lineage>
        <taxon>Eukaryota</taxon>
        <taxon>Metazoa</taxon>
        <taxon>Ecdysozoa</taxon>
        <taxon>Arthropoda</taxon>
        <taxon>Hexapoda</taxon>
        <taxon>Insecta</taxon>
        <taxon>Pterygota</taxon>
        <taxon>Neoptera</taxon>
        <taxon>Endopterygota</taxon>
        <taxon>Lepidoptera</taxon>
        <taxon>Glossata</taxon>
        <taxon>Ditrysia</taxon>
        <taxon>Noctuoidea</taxon>
        <taxon>Noctuidae</taxon>
        <taxon>Plusiinae</taxon>
        <taxon>Chrysodeixis</taxon>
    </lineage>
</organism>
<evidence type="ECO:0000313" key="2">
    <source>
        <dbReference type="EMBL" id="CAH1286875.1"/>
    </source>
</evidence>
<comment type="caution">
    <text evidence="2">The sequence shown here is derived from an EMBL/GenBank/DDBJ whole genome shotgun (WGS) entry which is preliminary data.</text>
</comment>